<dbReference type="CDD" id="cd01392">
    <property type="entry name" value="HTH_LacI"/>
    <property type="match status" value="1"/>
</dbReference>
<dbReference type="Gene3D" id="3.40.50.2300">
    <property type="match status" value="2"/>
</dbReference>
<keyword evidence="3" id="KW-0804">Transcription</keyword>
<dbReference type="InterPro" id="IPR028082">
    <property type="entry name" value="Peripla_BP_I"/>
</dbReference>
<proteinExistence type="predicted"/>
<evidence type="ECO:0000259" key="4">
    <source>
        <dbReference type="PROSITE" id="PS50932"/>
    </source>
</evidence>
<reference evidence="5 6" key="1">
    <citation type="submission" date="2017-04" db="EMBL/GenBank/DDBJ databases">
        <title>In vitro and in silico characterization of Lactobacillus paraplantarum D2-1, a starter culture for soymilk fermentation.</title>
        <authorList>
            <person name="Endo A."/>
            <person name="Sasaki F."/>
            <person name="Maeno S."/>
            <person name="Kanesaki Y."/>
            <person name="Kubota E."/>
            <person name="Torres G.A."/>
            <person name="Tomita S."/>
            <person name="Nakagawa J."/>
        </authorList>
    </citation>
    <scope>NUCLEOTIDE SEQUENCE [LARGE SCALE GENOMIC DNA]</scope>
    <source>
        <strain evidence="5 6">D2-1</strain>
    </source>
</reference>
<dbReference type="InterPro" id="IPR000843">
    <property type="entry name" value="HTH_LacI"/>
</dbReference>
<dbReference type="Pfam" id="PF00356">
    <property type="entry name" value="LacI"/>
    <property type="match status" value="1"/>
</dbReference>
<dbReference type="RefSeq" id="WP_021729854.1">
    <property type="nucleotide sequence ID" value="NZ_AVAI01000001.1"/>
</dbReference>
<evidence type="ECO:0000313" key="5">
    <source>
        <dbReference type="EMBL" id="GBF02570.1"/>
    </source>
</evidence>
<dbReference type="Proteomes" id="UP000236162">
    <property type="component" value="Unassembled WGS sequence"/>
</dbReference>
<dbReference type="EMBL" id="BDOR01000012">
    <property type="protein sequence ID" value="GBF02570.1"/>
    <property type="molecule type" value="Genomic_DNA"/>
</dbReference>
<evidence type="ECO:0000256" key="1">
    <source>
        <dbReference type="ARBA" id="ARBA00023015"/>
    </source>
</evidence>
<evidence type="ECO:0000256" key="3">
    <source>
        <dbReference type="ARBA" id="ARBA00023163"/>
    </source>
</evidence>
<dbReference type="Gene3D" id="1.10.260.40">
    <property type="entry name" value="lambda repressor-like DNA-binding domains"/>
    <property type="match status" value="1"/>
</dbReference>
<keyword evidence="6" id="KW-1185">Reference proteome</keyword>
<dbReference type="Pfam" id="PF13407">
    <property type="entry name" value="Peripla_BP_4"/>
    <property type="match status" value="1"/>
</dbReference>
<dbReference type="PANTHER" id="PTHR30146">
    <property type="entry name" value="LACI-RELATED TRANSCRIPTIONAL REPRESSOR"/>
    <property type="match status" value="1"/>
</dbReference>
<gene>
    <name evidence="5" type="primary">rbsR_1</name>
    <name evidence="5" type="ORF">LPPLD21_02120</name>
</gene>
<keyword evidence="1" id="KW-0805">Transcription regulation</keyword>
<sequence length="331" mass="36624">MGKVTIQDVARAAGVSKSTLSRFLNRNYSHMSVKTKERIAETVAAMDYRPSKRAQSLKTNHSRLIGIMIADISNVYVSLLLKGITNYLKAFDYQTLIMESSNSLEQEQHQLTQMLDQSVEGIILQPTSRHSQNYEFITAAQVPLILIDRETQPPCWHTIVTDNFHASLMIGQQVLKSTRPYTVGVVVSENIKAVTTREQRLAGFTEGIAPIPVKTVEIDQDVAELRHTILALLKNEAHPIIFASNGKVLAATLRLLKSLKLNVPMDVGIAGYDDWNWAGLVGPGISTVEQHPDKIGKLAGEILMKLIRDPSSSAQMSVYRLPATVVLRASI</sequence>
<name>A0ABQ0NBV4_9LACO</name>
<dbReference type="SMART" id="SM00354">
    <property type="entry name" value="HTH_LACI"/>
    <property type="match status" value="1"/>
</dbReference>
<dbReference type="PRINTS" id="PR00036">
    <property type="entry name" value="HTHLACI"/>
</dbReference>
<dbReference type="PANTHER" id="PTHR30146:SF145">
    <property type="entry name" value="RIBOSE OPERON REPRESSOR"/>
    <property type="match status" value="1"/>
</dbReference>
<accession>A0ABQ0NBV4</accession>
<dbReference type="CDD" id="cd06283">
    <property type="entry name" value="PBP1_RegR_EndR_KdgR-like"/>
    <property type="match status" value="1"/>
</dbReference>
<comment type="caution">
    <text evidence="5">The sequence shown here is derived from an EMBL/GenBank/DDBJ whole genome shotgun (WGS) entry which is preliminary data.</text>
</comment>
<feature type="domain" description="HTH lacI-type" evidence="4">
    <location>
        <begin position="4"/>
        <end position="59"/>
    </location>
</feature>
<organism evidence="5 6">
    <name type="scientific">Lactiplantibacillus paraplantarum</name>
    <dbReference type="NCBI Taxonomy" id="60520"/>
    <lineage>
        <taxon>Bacteria</taxon>
        <taxon>Bacillati</taxon>
        <taxon>Bacillota</taxon>
        <taxon>Bacilli</taxon>
        <taxon>Lactobacillales</taxon>
        <taxon>Lactobacillaceae</taxon>
        <taxon>Lactiplantibacillus</taxon>
    </lineage>
</organism>
<evidence type="ECO:0000256" key="2">
    <source>
        <dbReference type="ARBA" id="ARBA00023125"/>
    </source>
</evidence>
<dbReference type="InterPro" id="IPR010982">
    <property type="entry name" value="Lambda_DNA-bd_dom_sf"/>
</dbReference>
<evidence type="ECO:0000313" key="6">
    <source>
        <dbReference type="Proteomes" id="UP000236162"/>
    </source>
</evidence>
<dbReference type="SUPFAM" id="SSF47413">
    <property type="entry name" value="lambda repressor-like DNA-binding domains"/>
    <property type="match status" value="1"/>
</dbReference>
<protein>
    <submittedName>
        <fullName evidence="5">Ribose operon repressor</fullName>
    </submittedName>
</protein>
<dbReference type="PROSITE" id="PS00356">
    <property type="entry name" value="HTH_LACI_1"/>
    <property type="match status" value="1"/>
</dbReference>
<dbReference type="InterPro" id="IPR025997">
    <property type="entry name" value="SBP_2_dom"/>
</dbReference>
<dbReference type="SUPFAM" id="SSF53822">
    <property type="entry name" value="Periplasmic binding protein-like I"/>
    <property type="match status" value="1"/>
</dbReference>
<dbReference type="PROSITE" id="PS50932">
    <property type="entry name" value="HTH_LACI_2"/>
    <property type="match status" value="1"/>
</dbReference>
<keyword evidence="2" id="KW-0238">DNA-binding</keyword>